<dbReference type="InParanoid" id="V4VXH9"/>
<feature type="domain" description="Bifunctional inhibitor/plant lipid transfer protein/seed storage helical" evidence="4">
    <location>
        <begin position="39"/>
        <end position="125"/>
    </location>
</feature>
<evidence type="ECO:0000313" key="5">
    <source>
        <dbReference type="EMBL" id="ESR58099.1"/>
    </source>
</evidence>
<evidence type="ECO:0000256" key="1">
    <source>
        <dbReference type="ARBA" id="ARBA00009748"/>
    </source>
</evidence>
<name>V4VXH9_CITCL</name>
<protein>
    <recommendedName>
        <fullName evidence="2">Non-specific lipid-transfer protein</fullName>
    </recommendedName>
</protein>
<accession>V4VXH9</accession>
<proteinExistence type="inferred from homology"/>
<comment type="similarity">
    <text evidence="1 2">Belongs to the plant LTP family.</text>
</comment>
<comment type="function">
    <text evidence="2">Plant non-specific lipid-transfer proteins transfer phospholipids as well as galactolipids across membranes. May play a role in wax or cutin deposition in the cell walls of expanding epidermal cells and certain secretory tissues.</text>
</comment>
<dbReference type="Pfam" id="PF00234">
    <property type="entry name" value="Tryp_alpha_amyl"/>
    <property type="match status" value="1"/>
</dbReference>
<dbReference type="Gramene" id="ESR58099">
    <property type="protein sequence ID" value="ESR58099"/>
    <property type="gene ID" value="CICLE_v10022824mg"/>
</dbReference>
<keyword evidence="2" id="KW-0813">Transport</keyword>
<dbReference type="KEGG" id="cic:CICLE_v10022824mg"/>
<dbReference type="EMBL" id="KI536661">
    <property type="protein sequence ID" value="ESR58099.1"/>
    <property type="molecule type" value="Genomic_DNA"/>
</dbReference>
<dbReference type="InterPro" id="IPR000528">
    <property type="entry name" value="Plant_nsLTP"/>
</dbReference>
<evidence type="ECO:0000259" key="4">
    <source>
        <dbReference type="SMART" id="SM00499"/>
    </source>
</evidence>
<dbReference type="SUPFAM" id="SSF47699">
    <property type="entry name" value="Bifunctional inhibitor/lipid-transfer protein/seed storage 2S albumin"/>
    <property type="match status" value="1"/>
</dbReference>
<dbReference type="GO" id="GO:0008289">
    <property type="term" value="F:lipid binding"/>
    <property type="evidence" value="ECO:0007669"/>
    <property type="project" value="UniProtKB-KW"/>
</dbReference>
<keyword evidence="3" id="KW-0732">Signal</keyword>
<dbReference type="OMA" id="ICECLVN"/>
<feature type="chain" id="PRO_5004728878" description="Non-specific lipid-transfer protein" evidence="3">
    <location>
        <begin position="23"/>
        <end position="132"/>
    </location>
</feature>
<dbReference type="STRING" id="85681.V4VXH9"/>
<dbReference type="SMART" id="SM00499">
    <property type="entry name" value="AAI"/>
    <property type="match status" value="1"/>
</dbReference>
<dbReference type="PANTHER" id="PTHR33076">
    <property type="entry name" value="NON-SPECIFIC LIPID-TRANSFER PROTEIN 2-RELATED"/>
    <property type="match status" value="1"/>
</dbReference>
<dbReference type="Gene3D" id="1.10.110.10">
    <property type="entry name" value="Plant lipid-transfer and hydrophobic proteins"/>
    <property type="match status" value="1"/>
</dbReference>
<dbReference type="PRINTS" id="PR00382">
    <property type="entry name" value="LIPIDTRNSFER"/>
</dbReference>
<dbReference type="eggNOG" id="ENOG502S7TU">
    <property type="taxonomic scope" value="Eukaryota"/>
</dbReference>
<feature type="signal peptide" evidence="3">
    <location>
        <begin position="1"/>
        <end position="22"/>
    </location>
</feature>
<organism evidence="5 6">
    <name type="scientific">Citrus clementina</name>
    <name type="common">Clementine</name>
    <name type="synonym">Citrus deliciosa x Citrus sinensis</name>
    <dbReference type="NCBI Taxonomy" id="85681"/>
    <lineage>
        <taxon>Eukaryota</taxon>
        <taxon>Viridiplantae</taxon>
        <taxon>Streptophyta</taxon>
        <taxon>Embryophyta</taxon>
        <taxon>Tracheophyta</taxon>
        <taxon>Spermatophyta</taxon>
        <taxon>Magnoliopsida</taxon>
        <taxon>eudicotyledons</taxon>
        <taxon>Gunneridae</taxon>
        <taxon>Pentapetalae</taxon>
        <taxon>rosids</taxon>
        <taxon>malvids</taxon>
        <taxon>Sapindales</taxon>
        <taxon>Rutaceae</taxon>
        <taxon>Aurantioideae</taxon>
        <taxon>Citrus</taxon>
    </lineage>
</organism>
<sequence>MNWTIVFLLLANLALLSWSASSIEDLDPPPNAAPSLLSCDEVILDLVPCLSYLRGETKQPSAACCSGAQKISNGAKSQAAKKDVCTCIQKSLASVGPYDKNLIPLIPQKCGIPLTLPPIDAKTDCSKVAIYV</sequence>
<dbReference type="OrthoDB" id="1862539at2759"/>
<evidence type="ECO:0000313" key="6">
    <source>
        <dbReference type="Proteomes" id="UP000030687"/>
    </source>
</evidence>
<dbReference type="GO" id="GO:0006869">
    <property type="term" value="P:lipid transport"/>
    <property type="evidence" value="ECO:0007669"/>
    <property type="project" value="InterPro"/>
</dbReference>
<dbReference type="PROSITE" id="PS00597">
    <property type="entry name" value="PLANT_LTP"/>
    <property type="match status" value="1"/>
</dbReference>
<reference evidence="5 6" key="1">
    <citation type="submission" date="2013-10" db="EMBL/GenBank/DDBJ databases">
        <authorList>
            <consortium name="International Citrus Genome Consortium"/>
            <person name="Jenkins J."/>
            <person name="Schmutz J."/>
            <person name="Prochnik S."/>
            <person name="Rokhsar D."/>
            <person name="Gmitter F."/>
            <person name="Ollitrault P."/>
            <person name="Machado M."/>
            <person name="Talon M."/>
            <person name="Wincker P."/>
            <person name="Jaillon O."/>
            <person name="Morgante M."/>
        </authorList>
    </citation>
    <scope>NUCLEOTIDE SEQUENCE</scope>
    <source>
        <strain evidence="6">cv. Clemenules</strain>
    </source>
</reference>
<dbReference type="Proteomes" id="UP000030687">
    <property type="component" value="Unassembled WGS sequence"/>
</dbReference>
<dbReference type="AlphaFoldDB" id="V4VXH9"/>
<evidence type="ECO:0000256" key="2">
    <source>
        <dbReference type="RuleBase" id="RU000628"/>
    </source>
</evidence>
<keyword evidence="2" id="KW-0446">Lipid-binding</keyword>
<keyword evidence="6" id="KW-1185">Reference proteome</keyword>
<evidence type="ECO:0000256" key="3">
    <source>
        <dbReference type="SAM" id="SignalP"/>
    </source>
</evidence>
<gene>
    <name evidence="5" type="ORF">CICLE_v10022824mg</name>
</gene>
<dbReference type="InterPro" id="IPR016140">
    <property type="entry name" value="Bifunc_inhib/LTP/seed_store"/>
</dbReference>
<dbReference type="InterPro" id="IPR036312">
    <property type="entry name" value="Bifun_inhib/LTP/seed_sf"/>
</dbReference>
<dbReference type="CDD" id="cd01960">
    <property type="entry name" value="nsLTP1"/>
    <property type="match status" value="1"/>
</dbReference>